<accession>A0A8X6XWZ0</accession>
<keyword evidence="4" id="KW-0337">GPI-anchor biosynthesis</keyword>
<dbReference type="PANTHER" id="PTHR12982">
    <property type="entry name" value="PHOSPHATIDYLINOSITOL GLYCAN, CLASS C"/>
    <property type="match status" value="1"/>
</dbReference>
<comment type="pathway">
    <text evidence="2">Glycolipid biosynthesis; glycosylphosphatidylinositol-anchor biosynthesis.</text>
</comment>
<evidence type="ECO:0000256" key="8">
    <source>
        <dbReference type="SAM" id="Phobius"/>
    </source>
</evidence>
<dbReference type="GO" id="GO:0000506">
    <property type="term" value="C:glycosylphosphatidylinositol-N-acetylglucosaminyltransferase (GPI-GnT) complex"/>
    <property type="evidence" value="ECO:0007669"/>
    <property type="project" value="TreeGrafter"/>
</dbReference>
<feature type="transmembrane region" description="Helical" evidence="8">
    <location>
        <begin position="160"/>
        <end position="183"/>
    </location>
</feature>
<dbReference type="InterPro" id="IPR009450">
    <property type="entry name" value="Plno_GlcNAc_GPI2"/>
</dbReference>
<feature type="transmembrane region" description="Helical" evidence="8">
    <location>
        <begin position="189"/>
        <end position="207"/>
    </location>
</feature>
<dbReference type="GO" id="GO:0016757">
    <property type="term" value="F:glycosyltransferase activity"/>
    <property type="evidence" value="ECO:0007669"/>
    <property type="project" value="UniProtKB-KW"/>
</dbReference>
<keyword evidence="10" id="KW-1185">Reference proteome</keyword>
<feature type="transmembrane region" description="Helical" evidence="8">
    <location>
        <begin position="214"/>
        <end position="235"/>
    </location>
</feature>
<dbReference type="Proteomes" id="UP000886998">
    <property type="component" value="Unassembled WGS sequence"/>
</dbReference>
<evidence type="ECO:0000256" key="4">
    <source>
        <dbReference type="ARBA" id="ARBA00022502"/>
    </source>
</evidence>
<organism evidence="9 10">
    <name type="scientific">Trichonephila inaurata madagascariensis</name>
    <dbReference type="NCBI Taxonomy" id="2747483"/>
    <lineage>
        <taxon>Eukaryota</taxon>
        <taxon>Metazoa</taxon>
        <taxon>Ecdysozoa</taxon>
        <taxon>Arthropoda</taxon>
        <taxon>Chelicerata</taxon>
        <taxon>Arachnida</taxon>
        <taxon>Araneae</taxon>
        <taxon>Araneomorphae</taxon>
        <taxon>Entelegynae</taxon>
        <taxon>Araneoidea</taxon>
        <taxon>Nephilidae</taxon>
        <taxon>Trichonephila</taxon>
        <taxon>Trichonephila inaurata</taxon>
    </lineage>
</organism>
<dbReference type="EMBL" id="BMAV01013433">
    <property type="protein sequence ID" value="GFY61119.1"/>
    <property type="molecule type" value="Genomic_DNA"/>
</dbReference>
<reference evidence="9" key="1">
    <citation type="submission" date="2020-08" db="EMBL/GenBank/DDBJ databases">
        <title>Multicomponent nature underlies the extraordinary mechanical properties of spider dragline silk.</title>
        <authorList>
            <person name="Kono N."/>
            <person name="Nakamura H."/>
            <person name="Mori M."/>
            <person name="Yoshida Y."/>
            <person name="Ohtoshi R."/>
            <person name="Malay A.D."/>
            <person name="Moran D.A.P."/>
            <person name="Tomita M."/>
            <person name="Numata K."/>
            <person name="Arakawa K."/>
        </authorList>
    </citation>
    <scope>NUCLEOTIDE SEQUENCE</scope>
</reference>
<keyword evidence="9" id="KW-0328">Glycosyltransferase</keyword>
<feature type="transmembrane region" description="Helical" evidence="8">
    <location>
        <begin position="71"/>
        <end position="91"/>
    </location>
</feature>
<evidence type="ECO:0000256" key="2">
    <source>
        <dbReference type="ARBA" id="ARBA00004687"/>
    </source>
</evidence>
<evidence type="ECO:0000313" key="9">
    <source>
        <dbReference type="EMBL" id="GFY61119.1"/>
    </source>
</evidence>
<feature type="transmembrane region" description="Helical" evidence="8">
    <location>
        <begin position="137"/>
        <end position="153"/>
    </location>
</feature>
<keyword evidence="5 8" id="KW-0812">Transmembrane</keyword>
<evidence type="ECO:0000256" key="3">
    <source>
        <dbReference type="ARBA" id="ARBA00008321"/>
    </source>
</evidence>
<feature type="transmembrane region" description="Helical" evidence="8">
    <location>
        <begin position="241"/>
        <end position="261"/>
    </location>
</feature>
<evidence type="ECO:0000256" key="6">
    <source>
        <dbReference type="ARBA" id="ARBA00022989"/>
    </source>
</evidence>
<comment type="similarity">
    <text evidence="3">Belongs to the PIGC family.</text>
</comment>
<evidence type="ECO:0000256" key="5">
    <source>
        <dbReference type="ARBA" id="ARBA00022692"/>
    </source>
</evidence>
<keyword evidence="7 8" id="KW-0472">Membrane</keyword>
<evidence type="ECO:0000256" key="1">
    <source>
        <dbReference type="ARBA" id="ARBA00004141"/>
    </source>
</evidence>
<gene>
    <name evidence="9" type="primary">PIGC</name>
    <name evidence="9" type="ORF">TNIN_217371</name>
</gene>
<dbReference type="OrthoDB" id="196709at2759"/>
<comment type="caution">
    <text evidence="9">The sequence shown here is derived from an EMBL/GenBank/DDBJ whole genome shotgun (WGS) entry which is preliminary data.</text>
</comment>
<feature type="transmembrane region" description="Helical" evidence="8">
    <location>
        <begin position="39"/>
        <end position="65"/>
    </location>
</feature>
<dbReference type="GO" id="GO:0006506">
    <property type="term" value="P:GPI anchor biosynthetic process"/>
    <property type="evidence" value="ECO:0007669"/>
    <property type="project" value="UniProtKB-KW"/>
</dbReference>
<dbReference type="PIRSF" id="PIRSF016104">
    <property type="entry name" value="GPI2"/>
    <property type="match status" value="1"/>
</dbReference>
<keyword evidence="9" id="KW-0808">Transferase</keyword>
<protein>
    <submittedName>
        <fullName evidence="9">Phosphatidylinositol N-acetylglucosaminyltransferase subunit C</fullName>
    </submittedName>
</protein>
<dbReference type="Pfam" id="PF06432">
    <property type="entry name" value="GPI2"/>
    <property type="match status" value="1"/>
</dbReference>
<dbReference type="PANTHER" id="PTHR12982:SF0">
    <property type="entry name" value="PHOSPHATIDYLINOSITOL N-ACETYLGLUCOSAMINYLTRANSFERASE SUBUNIT C"/>
    <property type="match status" value="1"/>
</dbReference>
<keyword evidence="6 8" id="KW-1133">Transmembrane helix</keyword>
<feature type="transmembrane region" description="Helical" evidence="8">
    <location>
        <begin position="112"/>
        <end position="131"/>
    </location>
</feature>
<name>A0A8X6XWZ0_9ARAC</name>
<comment type="subcellular location">
    <subcellularLocation>
        <location evidence="1">Membrane</location>
        <topology evidence="1">Multi-pass membrane protein</topology>
    </subcellularLocation>
</comment>
<sequence length="279" mass="31851">MSKKWEKVLFKKQNFPDNYVDSTFLSDLRKNVNLYKYTWWEAFTGIAVVTHEISSTVMFVIAFIYMQEDTFSIGTILSSVALLLILASFLLQWRQNEWWMFKKSAIYEHAKSCVIFLAFGYMFSPILKTLTQSVSTDTIYAMVVLMMIVHVLFQDYGADAAIVSSTLSLNSALFAAVCLASRLPSVQHTFALVVLSVKLFVLLPVFRRKLKNDIPCLLLITGVFVGIILIALYYISVVYAILFAILCICINFAFPALFIYCQKYKENIFGPWDEAVVRS</sequence>
<dbReference type="AlphaFoldDB" id="A0A8X6XWZ0"/>
<evidence type="ECO:0000256" key="7">
    <source>
        <dbReference type="ARBA" id="ARBA00023136"/>
    </source>
</evidence>
<proteinExistence type="inferred from homology"/>
<evidence type="ECO:0000313" key="10">
    <source>
        <dbReference type="Proteomes" id="UP000886998"/>
    </source>
</evidence>